<dbReference type="InterPro" id="IPR023214">
    <property type="entry name" value="HAD_sf"/>
</dbReference>
<dbReference type="Proteomes" id="UP000294575">
    <property type="component" value="Unassembled WGS sequence"/>
</dbReference>
<dbReference type="GO" id="GO:0008967">
    <property type="term" value="F:phosphoglycolate phosphatase activity"/>
    <property type="evidence" value="ECO:0007669"/>
    <property type="project" value="TreeGrafter"/>
</dbReference>
<reference evidence="2 3" key="1">
    <citation type="submission" date="2019-03" db="EMBL/GenBank/DDBJ databases">
        <title>Genomic Encyclopedia of Type Strains, Phase IV (KMG-IV): sequencing the most valuable type-strain genomes for metagenomic binning, comparative biology and taxonomic classification.</title>
        <authorList>
            <person name="Goeker M."/>
        </authorList>
    </citation>
    <scope>NUCLEOTIDE SEQUENCE [LARGE SCALE GENOMIC DNA]</scope>
    <source>
        <strain evidence="2 3">DSM 28679</strain>
    </source>
</reference>
<dbReference type="PANTHER" id="PTHR43434:SF3">
    <property type="entry name" value="GMP_IMP NUCLEOTIDASE YRFG"/>
    <property type="match status" value="1"/>
</dbReference>
<dbReference type="SUPFAM" id="SSF56784">
    <property type="entry name" value="HAD-like"/>
    <property type="match status" value="1"/>
</dbReference>
<accession>A0A4R6TXI3</accession>
<keyword evidence="3" id="KW-1185">Reference proteome</keyword>
<sequence length="228" mass="26017">MSELPWSAIDTVLLDMDGTLLDLHFDNHFWLDYLHQCYARQHGLTVAAAREQVIPLLDRHTGQLEWYCVEFWTRQLQLPIREMKRKQSGLIAPRPHALEFLQALQAAGKRVALITNAHRHSLEIKLEKVAMEPLLNAVISSHDYGYPKERPEFWQHLQAEFAFEPQRTLFIDDSLAVLRSAAGYGIGHLRCVATPDSQKPAKDCGEFADIGEFAEVCRQLDACPARTD</sequence>
<dbReference type="SFLD" id="SFLDG01129">
    <property type="entry name" value="C1.5:_HAD__Beta-PGM__Phosphata"/>
    <property type="match status" value="1"/>
</dbReference>
<dbReference type="Gene3D" id="3.40.50.1000">
    <property type="entry name" value="HAD superfamily/HAD-like"/>
    <property type="match status" value="1"/>
</dbReference>
<dbReference type="NCBIfam" id="NF011564">
    <property type="entry name" value="PRK14988.1"/>
    <property type="match status" value="1"/>
</dbReference>
<dbReference type="GO" id="GO:0005829">
    <property type="term" value="C:cytosol"/>
    <property type="evidence" value="ECO:0007669"/>
    <property type="project" value="TreeGrafter"/>
</dbReference>
<comment type="caution">
    <text evidence="2">The sequence shown here is derived from an EMBL/GenBank/DDBJ whole genome shotgun (WGS) entry which is preliminary data.</text>
</comment>
<evidence type="ECO:0000313" key="2">
    <source>
        <dbReference type="EMBL" id="TDQ37063.1"/>
    </source>
</evidence>
<dbReference type="AlphaFoldDB" id="A0A4R6TXI3"/>
<dbReference type="CDD" id="cd01427">
    <property type="entry name" value="HAD_like"/>
    <property type="match status" value="1"/>
</dbReference>
<dbReference type="InterPro" id="IPR050155">
    <property type="entry name" value="HAD-like_hydrolase_sf"/>
</dbReference>
<dbReference type="Pfam" id="PF00702">
    <property type="entry name" value="Hydrolase"/>
    <property type="match status" value="1"/>
</dbReference>
<dbReference type="OrthoDB" id="9773910at2"/>
<dbReference type="NCBIfam" id="TIGR01509">
    <property type="entry name" value="HAD-SF-IA-v3"/>
    <property type="match status" value="1"/>
</dbReference>
<dbReference type="GO" id="GO:0046872">
    <property type="term" value="F:metal ion binding"/>
    <property type="evidence" value="ECO:0007669"/>
    <property type="project" value="UniProtKB-KW"/>
</dbReference>
<dbReference type="InterPro" id="IPR036412">
    <property type="entry name" value="HAD-like_sf"/>
</dbReference>
<organism evidence="2 3">
    <name type="scientific">Thiopseudomonas denitrificans</name>
    <dbReference type="NCBI Taxonomy" id="1501432"/>
    <lineage>
        <taxon>Bacteria</taxon>
        <taxon>Pseudomonadati</taxon>
        <taxon>Pseudomonadota</taxon>
        <taxon>Gammaproteobacteria</taxon>
        <taxon>Pseudomonadales</taxon>
        <taxon>Pseudomonadaceae</taxon>
        <taxon>Thiopseudomonas</taxon>
    </lineage>
</organism>
<dbReference type="RefSeq" id="WP_101497054.1">
    <property type="nucleotide sequence ID" value="NZ_LNJZ01000008.1"/>
</dbReference>
<evidence type="ECO:0000256" key="1">
    <source>
        <dbReference type="ARBA" id="ARBA00022723"/>
    </source>
</evidence>
<protein>
    <submittedName>
        <fullName evidence="2">Putative hydrolase of the HAD superfamily</fullName>
    </submittedName>
</protein>
<proteinExistence type="predicted"/>
<name>A0A4R6TXI3_9GAMM</name>
<dbReference type="EMBL" id="SNYK01000009">
    <property type="protein sequence ID" value="TDQ37063.1"/>
    <property type="molecule type" value="Genomic_DNA"/>
</dbReference>
<keyword evidence="2" id="KW-0378">Hydrolase</keyword>
<gene>
    <name evidence="2" type="ORF">DFQ45_10962</name>
</gene>
<keyword evidence="1" id="KW-0479">Metal-binding</keyword>
<evidence type="ECO:0000313" key="3">
    <source>
        <dbReference type="Proteomes" id="UP000294575"/>
    </source>
</evidence>
<dbReference type="GO" id="GO:0006281">
    <property type="term" value="P:DNA repair"/>
    <property type="evidence" value="ECO:0007669"/>
    <property type="project" value="TreeGrafter"/>
</dbReference>
<dbReference type="InterPro" id="IPR006439">
    <property type="entry name" value="HAD-SF_hydro_IA"/>
</dbReference>
<dbReference type="PANTHER" id="PTHR43434">
    <property type="entry name" value="PHOSPHOGLYCOLATE PHOSPHATASE"/>
    <property type="match status" value="1"/>
</dbReference>
<dbReference type="SFLD" id="SFLDS00003">
    <property type="entry name" value="Haloacid_Dehalogenase"/>
    <property type="match status" value="1"/>
</dbReference>